<comment type="subcellular location">
    <subcellularLocation>
        <location evidence="1">Membrane</location>
        <topology evidence="1">Multi-pass membrane protein</topology>
    </subcellularLocation>
</comment>
<dbReference type="WBParaSite" id="MBELARI_LOCUS11592">
    <property type="protein sequence ID" value="MBELARI_LOCUS11592"/>
    <property type="gene ID" value="MBELARI_LOCUS11592"/>
</dbReference>
<feature type="transmembrane region" description="Helical" evidence="6">
    <location>
        <begin position="245"/>
        <end position="268"/>
    </location>
</feature>
<evidence type="ECO:0000256" key="1">
    <source>
        <dbReference type="ARBA" id="ARBA00004141"/>
    </source>
</evidence>
<dbReference type="PANTHER" id="PTHR47518">
    <property type="entry name" value="SERPENTINE RECEPTOR CLASS EPSILON-13-RELATED"/>
    <property type="match status" value="1"/>
</dbReference>
<evidence type="ECO:0000256" key="2">
    <source>
        <dbReference type="ARBA" id="ARBA00006803"/>
    </source>
</evidence>
<evidence type="ECO:0000256" key="5">
    <source>
        <dbReference type="ARBA" id="ARBA00023136"/>
    </source>
</evidence>
<proteinExistence type="inferred from homology"/>
<feature type="transmembrane region" description="Helical" evidence="6">
    <location>
        <begin position="160"/>
        <end position="179"/>
    </location>
</feature>
<dbReference type="GO" id="GO:0016020">
    <property type="term" value="C:membrane"/>
    <property type="evidence" value="ECO:0007669"/>
    <property type="project" value="UniProtKB-SubCell"/>
</dbReference>
<feature type="transmembrane region" description="Helical" evidence="6">
    <location>
        <begin position="200"/>
        <end position="225"/>
    </location>
</feature>
<accession>A0AAF3ECB9</accession>
<feature type="transmembrane region" description="Helical" evidence="6">
    <location>
        <begin position="51"/>
        <end position="74"/>
    </location>
</feature>
<reference evidence="8" key="1">
    <citation type="submission" date="2024-02" db="UniProtKB">
        <authorList>
            <consortium name="WormBaseParasite"/>
        </authorList>
    </citation>
    <scope>IDENTIFICATION</scope>
</reference>
<dbReference type="InterPro" id="IPR004151">
    <property type="entry name" value="7TM_GPCR_serpentine_rcpt_Sre"/>
</dbReference>
<protein>
    <submittedName>
        <fullName evidence="8">Gustatory receptor</fullName>
    </submittedName>
</protein>
<dbReference type="GO" id="GO:0007606">
    <property type="term" value="P:sensory perception of chemical stimulus"/>
    <property type="evidence" value="ECO:0007669"/>
    <property type="project" value="InterPro"/>
</dbReference>
<dbReference type="AlphaFoldDB" id="A0AAF3ECB9"/>
<feature type="transmembrane region" description="Helical" evidence="6">
    <location>
        <begin position="122"/>
        <end position="140"/>
    </location>
</feature>
<keyword evidence="5 6" id="KW-0472">Membrane</keyword>
<comment type="similarity">
    <text evidence="2">Belongs to the nematode receptor-like protein sre family.</text>
</comment>
<sequence>MSDNQDICHSIETASRIETAVCCLINATNFSLLITCLFIQRRAFHRYFCITYGLFVICYGSFVIITEIATIAKFFGRLDIAGQVLFILTPMYYFILTVNLTCAIERLGATIFYETYEKRKPWLLLAVSWTVGATISYLLTANEIAGFASEVVQIWEYGGSFFSILISAGCIMVNVRQTIRIRGGKGTLTARYQLAENIRVTQLTLIFVFFDNALTIYDLLLMEIFGFKATFEMDQCLAGPFKYAIVHLPTLIIRYSLVFSIPTLSFVFNENLRRPLNQMFSWRSSKTQDFTQQRKLEFRNVVGGRVTSLASQEAYFDQLLLQWQKDE</sequence>
<evidence type="ECO:0000313" key="7">
    <source>
        <dbReference type="Proteomes" id="UP000887575"/>
    </source>
</evidence>
<evidence type="ECO:0000256" key="4">
    <source>
        <dbReference type="ARBA" id="ARBA00022989"/>
    </source>
</evidence>
<evidence type="ECO:0000256" key="3">
    <source>
        <dbReference type="ARBA" id="ARBA00022692"/>
    </source>
</evidence>
<dbReference type="PANTHER" id="PTHR47518:SF7">
    <property type="entry name" value="G_PROTEIN_RECEP_F1_2 DOMAIN-CONTAINING PROTEIN"/>
    <property type="match status" value="1"/>
</dbReference>
<name>A0AAF3ECB9_9BILA</name>
<keyword evidence="3 6" id="KW-0812">Transmembrane</keyword>
<organism evidence="7 8">
    <name type="scientific">Mesorhabditis belari</name>
    <dbReference type="NCBI Taxonomy" id="2138241"/>
    <lineage>
        <taxon>Eukaryota</taxon>
        <taxon>Metazoa</taxon>
        <taxon>Ecdysozoa</taxon>
        <taxon>Nematoda</taxon>
        <taxon>Chromadorea</taxon>
        <taxon>Rhabditida</taxon>
        <taxon>Rhabditina</taxon>
        <taxon>Rhabditomorpha</taxon>
        <taxon>Rhabditoidea</taxon>
        <taxon>Rhabditidae</taxon>
        <taxon>Mesorhabditinae</taxon>
        <taxon>Mesorhabditis</taxon>
    </lineage>
</organism>
<feature type="transmembrane region" description="Helical" evidence="6">
    <location>
        <begin position="80"/>
        <end position="101"/>
    </location>
</feature>
<dbReference type="Proteomes" id="UP000887575">
    <property type="component" value="Unassembled WGS sequence"/>
</dbReference>
<evidence type="ECO:0000313" key="8">
    <source>
        <dbReference type="WBParaSite" id="MBELARI_LOCUS11592"/>
    </source>
</evidence>
<keyword evidence="4 6" id="KW-1133">Transmembrane helix</keyword>
<dbReference type="InterPro" id="IPR052854">
    <property type="entry name" value="Serpentine_rcpt_epsilon"/>
</dbReference>
<evidence type="ECO:0000256" key="6">
    <source>
        <dbReference type="SAM" id="Phobius"/>
    </source>
</evidence>
<dbReference type="Pfam" id="PF03125">
    <property type="entry name" value="Sre"/>
    <property type="match status" value="1"/>
</dbReference>
<keyword evidence="7" id="KW-1185">Reference proteome</keyword>